<comment type="subcellular location">
    <subcellularLocation>
        <location evidence="2">Synapse</location>
    </subcellularLocation>
</comment>
<keyword evidence="1" id="KW-0770">Synapse</keyword>
<feature type="compositionally biased region" description="Basic residues" evidence="3">
    <location>
        <begin position="305"/>
        <end position="314"/>
    </location>
</feature>
<evidence type="ECO:0000256" key="1">
    <source>
        <dbReference type="ARBA" id="ARBA00023018"/>
    </source>
</evidence>
<feature type="compositionally biased region" description="Acidic residues" evidence="3">
    <location>
        <begin position="335"/>
        <end position="345"/>
    </location>
</feature>
<dbReference type="GeneID" id="103552452"/>
<dbReference type="Proteomes" id="UP001652662">
    <property type="component" value="Chromosome 8"/>
</dbReference>
<dbReference type="SUPFAM" id="SSF49562">
    <property type="entry name" value="C2 domain (Calcium/lipid-binding domain, CaLB)"/>
    <property type="match status" value="2"/>
</dbReference>
<feature type="region of interest" description="Disordered" evidence="3">
    <location>
        <begin position="539"/>
        <end position="570"/>
    </location>
</feature>
<evidence type="ECO:0000313" key="6">
    <source>
        <dbReference type="Proteomes" id="UP001652662"/>
    </source>
</evidence>
<dbReference type="InterPro" id="IPR036034">
    <property type="entry name" value="PDZ_sf"/>
</dbReference>
<dbReference type="PANTHER" id="PTHR12157:SF15">
    <property type="entry name" value="REGULATING SYNAPTIC MEMBRANE EXOCYTOSIS PROTEIN 2"/>
    <property type="match status" value="1"/>
</dbReference>
<dbReference type="SUPFAM" id="SSF50156">
    <property type="entry name" value="PDZ domain-like"/>
    <property type="match status" value="1"/>
</dbReference>
<feature type="compositionally biased region" description="Polar residues" evidence="3">
    <location>
        <begin position="228"/>
        <end position="239"/>
    </location>
</feature>
<dbReference type="PROSITE" id="PS50106">
    <property type="entry name" value="PDZ"/>
    <property type="match status" value="1"/>
</dbReference>
<feature type="compositionally biased region" description="Polar residues" evidence="3">
    <location>
        <begin position="857"/>
        <end position="870"/>
    </location>
</feature>
<dbReference type="CDD" id="cd06714">
    <property type="entry name" value="PDZ_RIM-like"/>
    <property type="match status" value="1"/>
</dbReference>
<feature type="region of interest" description="Disordered" evidence="3">
    <location>
        <begin position="400"/>
        <end position="427"/>
    </location>
</feature>
<evidence type="ECO:0000313" key="7">
    <source>
        <dbReference type="RefSeq" id="XP_070486891.1"/>
    </source>
</evidence>
<feature type="compositionally biased region" description="Basic and acidic residues" evidence="3">
    <location>
        <begin position="252"/>
        <end position="269"/>
    </location>
</feature>
<reference evidence="7" key="1">
    <citation type="submission" date="2025-08" db="UniProtKB">
        <authorList>
            <consortium name="RefSeq"/>
        </authorList>
    </citation>
    <scope>IDENTIFICATION</scope>
    <source>
        <tissue evidence="7">Blood</tissue>
    </source>
</reference>
<name>A0ABM4QBS3_EQUPR</name>
<feature type="region of interest" description="Disordered" evidence="3">
    <location>
        <begin position="199"/>
        <end position="375"/>
    </location>
</feature>
<feature type="compositionally biased region" description="Polar residues" evidence="3">
    <location>
        <begin position="826"/>
        <end position="836"/>
    </location>
</feature>
<sequence length="1128" mass="128299">MQFETLRQVCNSVLSHFHGVFSSPPNILQNELFGQTLNNARKRSPSVSRDQNRRYDQREEREEYSQYATSDSAMPRSPSDYADRRSQHEPQFYEESDNINYRDSNRRSHRHSKEYIADDEDVESRDEYERQRREEEYQARYRSDPNLARYPVKPQPYEEQMRIHAEVSRARHERRHSDVSLANAELEDSRISMLRLERPSRQRSISERRAALENQRSYSMERTREAQGPSSYPQRTTNHSPPTPRRSPIPIDRPDLRRTDSLRKQHHLDPSSAVRKTKREKMETMLRNDSLSSDQSESVRPPPPKPHKSKKGGKMRQVSLSSSEEELASTPEYTSCDDVEIESESVSEKGDSQKGKRKTREQAVLSDSNTRSEKQKKMMYFGGHSLEEDLEWSEPQIKDSGVDTCSSTTLNEEHSHSDKHPVTWQPSKDGDRLIGRILLNKRLKDGSVPRDSGAMLGLKVVGGKMTESGRLCAFITKVKKGSLADTVGHLRPGDEVLEWNGRPLQGATFEEVYNIILESKPEPQVELVVSRPIGDIPRIPDSTHAQLESSSSSFESQKMDRPSISVTSPMSPGMLRDVPQFLSGQLSIKLWFDKVGHQLIVTILGAKDLPSREDGRPRNPYVKIYFLPDRSDKNKRRTKTVKKTLEPKWNQTFIYSPVHRREFRERMLEITLWDQARVREEESEFLGEILIELETALLDDEPHWYKLQTHDVSSLPLPHPSPYMPRRQLHGESPTRRLQRSKRISDSEVSDYDCDDGIGVVSDYRHNGRDLQSSTLSVPEQVMSSNHCSLSGSPHRVDVIGRTRSWSPSVPPPQSRNVEQGLRGTRSATGHYNTISRMDRHRVMDDHYSPDRDRSHPSTGSVQTSPSSTPVAGRRGRQLPQLPPKGTLERKAGGKKLRSTVQRSTETGLAVEMRNWMTRQASRESTDGSMNSYSSEGNLIFPGVRLASDSQFSDFLDGLGPAQLVGRQTLATPAMGDIQVGMMDKKGQLEVEIIRARGLVVKPGSKTLPAPYVKVYLLDNGVCIAKKKTKVARKTLEPLYQQLLSFEESPQGKVLQIIVWGDYGRMDHKSFMGVAQILLDELELSNMVIGWFKLFPPSSLVDPTLAPLTRRASQSSLESSTGPSYSRS</sequence>
<dbReference type="CDD" id="cd04031">
    <property type="entry name" value="C2A_RIM1alpha"/>
    <property type="match status" value="1"/>
</dbReference>
<feature type="compositionally biased region" description="Polar residues" evidence="3">
    <location>
        <begin position="771"/>
        <end position="792"/>
    </location>
</feature>
<feature type="domain" description="C2" evidence="4">
    <location>
        <begin position="974"/>
        <end position="1092"/>
    </location>
</feature>
<evidence type="ECO:0000256" key="3">
    <source>
        <dbReference type="SAM" id="MobiDB-lite"/>
    </source>
</evidence>
<dbReference type="InterPro" id="IPR035892">
    <property type="entry name" value="C2_domain_sf"/>
</dbReference>
<evidence type="ECO:0000256" key="2">
    <source>
        <dbReference type="ARBA" id="ARBA00034103"/>
    </source>
</evidence>
<feature type="domain" description="C2" evidence="4">
    <location>
        <begin position="582"/>
        <end position="705"/>
    </location>
</feature>
<dbReference type="SMART" id="SM00239">
    <property type="entry name" value="C2"/>
    <property type="match status" value="2"/>
</dbReference>
<feature type="compositionally biased region" description="Basic and acidic residues" evidence="3">
    <location>
        <begin position="50"/>
        <end position="64"/>
    </location>
</feature>
<protein>
    <submittedName>
        <fullName evidence="7">Regulating synaptic membrane exocytosis protein 2 isoform X47</fullName>
    </submittedName>
</protein>
<dbReference type="InterPro" id="IPR000008">
    <property type="entry name" value="C2_dom"/>
</dbReference>
<feature type="compositionally biased region" description="Basic and acidic residues" evidence="3">
    <location>
        <begin position="837"/>
        <end position="856"/>
    </location>
</feature>
<evidence type="ECO:0000259" key="4">
    <source>
        <dbReference type="PROSITE" id="PS50004"/>
    </source>
</evidence>
<organism evidence="6 7">
    <name type="scientific">Equus przewalskii</name>
    <name type="common">Przewalski's horse</name>
    <name type="synonym">Equus caballus przewalskii</name>
    <dbReference type="NCBI Taxonomy" id="9798"/>
    <lineage>
        <taxon>Eukaryota</taxon>
        <taxon>Metazoa</taxon>
        <taxon>Chordata</taxon>
        <taxon>Craniata</taxon>
        <taxon>Vertebrata</taxon>
        <taxon>Euteleostomi</taxon>
        <taxon>Mammalia</taxon>
        <taxon>Eutheria</taxon>
        <taxon>Laurasiatheria</taxon>
        <taxon>Perissodactyla</taxon>
        <taxon>Equidae</taxon>
        <taxon>Equus</taxon>
    </lineage>
</organism>
<dbReference type="Gene3D" id="2.60.40.150">
    <property type="entry name" value="C2 domain"/>
    <property type="match status" value="2"/>
</dbReference>
<dbReference type="Gene3D" id="2.30.42.10">
    <property type="match status" value="1"/>
</dbReference>
<dbReference type="InterPro" id="IPR001478">
    <property type="entry name" value="PDZ"/>
</dbReference>
<feature type="compositionally biased region" description="Polar residues" evidence="3">
    <location>
        <begin position="287"/>
        <end position="298"/>
    </location>
</feature>
<proteinExistence type="predicted"/>
<feature type="region of interest" description="Disordered" evidence="3">
    <location>
        <begin position="39"/>
        <end position="127"/>
    </location>
</feature>
<dbReference type="Pfam" id="PF00168">
    <property type="entry name" value="C2"/>
    <property type="match status" value="2"/>
</dbReference>
<dbReference type="PROSITE" id="PS50004">
    <property type="entry name" value="C2"/>
    <property type="match status" value="2"/>
</dbReference>
<feature type="region of interest" description="Disordered" evidence="3">
    <location>
        <begin position="771"/>
        <end position="931"/>
    </location>
</feature>
<keyword evidence="6" id="KW-1185">Reference proteome</keyword>
<dbReference type="PANTHER" id="PTHR12157">
    <property type="entry name" value="REGULATING SYNAPTIC MEMBRANE EXOCYTOSIS PROTEIN"/>
    <property type="match status" value="1"/>
</dbReference>
<feature type="compositionally biased region" description="Basic and acidic residues" evidence="3">
    <location>
        <begin position="199"/>
        <end position="211"/>
    </location>
</feature>
<feature type="region of interest" description="Disordered" evidence="3">
    <location>
        <begin position="716"/>
        <end position="750"/>
    </location>
</feature>
<dbReference type="CDD" id="cd04028">
    <property type="entry name" value="C2B_RIM1alpha"/>
    <property type="match status" value="1"/>
</dbReference>
<feature type="compositionally biased region" description="Basic and acidic residues" evidence="3">
    <location>
        <begin position="411"/>
        <end position="421"/>
    </location>
</feature>
<accession>A0ABM4QBS3</accession>
<dbReference type="RefSeq" id="XP_070486891.1">
    <property type="nucleotide sequence ID" value="XM_070630790.1"/>
</dbReference>
<dbReference type="Pfam" id="PF00595">
    <property type="entry name" value="PDZ"/>
    <property type="match status" value="1"/>
</dbReference>
<evidence type="ECO:0000259" key="5">
    <source>
        <dbReference type="PROSITE" id="PS50106"/>
    </source>
</evidence>
<feature type="domain" description="PDZ" evidence="5">
    <location>
        <begin position="445"/>
        <end position="531"/>
    </location>
</feature>
<gene>
    <name evidence="7" type="primary">RIMS2</name>
</gene>
<dbReference type="SMART" id="SM00228">
    <property type="entry name" value="PDZ"/>
    <property type="match status" value="1"/>
</dbReference>
<dbReference type="InterPro" id="IPR039032">
    <property type="entry name" value="Rim-like"/>
</dbReference>